<evidence type="ECO:0000313" key="2">
    <source>
        <dbReference type="Proteomes" id="UP001281614"/>
    </source>
</evidence>
<reference evidence="1" key="1">
    <citation type="submission" date="2023-02" db="EMBL/GenBank/DDBJ databases">
        <title>Colletotrichum kahawae CIFC_Que2 genome sequencing and assembly.</title>
        <authorList>
            <person name="Baroncelli R."/>
        </authorList>
    </citation>
    <scope>NUCLEOTIDE SEQUENCE</scope>
    <source>
        <strain evidence="1">CIFC_Que2</strain>
    </source>
</reference>
<organism evidence="1 2">
    <name type="scientific">Colletotrichum kahawae</name>
    <name type="common">Coffee berry disease fungus</name>
    <dbReference type="NCBI Taxonomy" id="34407"/>
    <lineage>
        <taxon>Eukaryota</taxon>
        <taxon>Fungi</taxon>
        <taxon>Dikarya</taxon>
        <taxon>Ascomycota</taxon>
        <taxon>Pezizomycotina</taxon>
        <taxon>Sordariomycetes</taxon>
        <taxon>Hypocreomycetidae</taxon>
        <taxon>Glomerellales</taxon>
        <taxon>Glomerellaceae</taxon>
        <taxon>Colletotrichum</taxon>
        <taxon>Colletotrichum gloeosporioides species complex</taxon>
    </lineage>
</organism>
<name>A0AAE0D1J0_COLKA</name>
<accession>A0AAE0D1J0</accession>
<dbReference type="EMBL" id="VYYT01000343">
    <property type="protein sequence ID" value="KAK2741013.1"/>
    <property type="molecule type" value="Genomic_DNA"/>
</dbReference>
<proteinExistence type="predicted"/>
<gene>
    <name evidence="1" type="ORF">CKAH01_18550</name>
</gene>
<keyword evidence="2" id="KW-1185">Reference proteome</keyword>
<dbReference type="Proteomes" id="UP001281614">
    <property type="component" value="Unassembled WGS sequence"/>
</dbReference>
<dbReference type="AlphaFoldDB" id="A0AAE0D1J0"/>
<comment type="caution">
    <text evidence="1">The sequence shown here is derived from an EMBL/GenBank/DDBJ whole genome shotgun (WGS) entry which is preliminary data.</text>
</comment>
<evidence type="ECO:0000313" key="1">
    <source>
        <dbReference type="EMBL" id="KAK2741013.1"/>
    </source>
</evidence>
<sequence length="210" mass="23275">MVCAQLLQKAFTTAPQLFTTRKPRRVHKKIAPNSRVVAEYTDVQRLAPSSHLRALHKADEIGELERLYPHHALQRVTPAAGSEVCLLRRADQHDIYRFHCYALAKLHPKGKSIDPIVERIKDAIPKDDGIRQKVYNTLWTGRKWATIVGLLDSVVAAANISFGVPSLLCWACSASSGRHRHEQALAVPGSSLDPISNPLLPRADASQLNS</sequence>
<protein>
    <submittedName>
        <fullName evidence="1">LipA and NB-ARC domain-containing protein</fullName>
    </submittedName>
</protein>